<reference evidence="2 3" key="1">
    <citation type="submission" date="2013-09" db="EMBL/GenBank/DDBJ databases">
        <authorList>
            <person name="Durkin A.S."/>
            <person name="Haft D.R."/>
            <person name="McCorrison J."/>
            <person name="Torralba M."/>
            <person name="Gillis M."/>
            <person name="Haft D.H."/>
            <person name="Methe B."/>
            <person name="Sutton G."/>
            <person name="Nelson K.E."/>
        </authorList>
    </citation>
    <scope>NUCLEOTIDE SEQUENCE [LARGE SCALE GENOMIC DNA]</scope>
    <source>
        <strain evidence="2 3">BV3C16-1</strain>
    </source>
</reference>
<keyword evidence="3" id="KW-1185">Reference proteome</keyword>
<dbReference type="eggNOG" id="COG1641">
    <property type="taxonomic scope" value="Bacteria"/>
</dbReference>
<gene>
    <name evidence="2" type="ORF">HMPREF1250_0787</name>
</gene>
<proteinExistence type="predicted"/>
<dbReference type="STRING" id="1111454.HMPREF1250_0787"/>
<dbReference type="RefSeq" id="WP_023054218.1">
    <property type="nucleotide sequence ID" value="NZ_AWXA01000046.1"/>
</dbReference>
<evidence type="ECO:0000313" key="2">
    <source>
        <dbReference type="EMBL" id="ERT58207.1"/>
    </source>
</evidence>
<dbReference type="Gene3D" id="3.10.20.300">
    <property type="entry name" value="mk0293 like domain"/>
    <property type="match status" value="1"/>
</dbReference>
<dbReference type="PATRIC" id="fig|1111454.3.peg.1676"/>
<dbReference type="PANTHER" id="PTHR36566:SF1">
    <property type="entry name" value="PYRIDINIUM-3,5-BISTHIOCARBOXYLIC ACID MONONUCLEOTIDE NICKEL INSERTION PROTEIN"/>
    <property type="match status" value="1"/>
</dbReference>
<organism evidence="2 3">
    <name type="scientific">Megasphaera vaginalis</name>
    <name type="common">ex Srinivasan et al. 2021</name>
    <dbReference type="NCBI Taxonomy" id="1111454"/>
    <lineage>
        <taxon>Bacteria</taxon>
        <taxon>Bacillati</taxon>
        <taxon>Bacillota</taxon>
        <taxon>Negativicutes</taxon>
        <taxon>Veillonellales</taxon>
        <taxon>Veillonellaceae</taxon>
        <taxon>Megasphaera</taxon>
    </lineage>
</organism>
<evidence type="ECO:0000256" key="1">
    <source>
        <dbReference type="ARBA" id="ARBA00022596"/>
    </source>
</evidence>
<dbReference type="Proteomes" id="UP000017090">
    <property type="component" value="Unassembled WGS sequence"/>
</dbReference>
<evidence type="ECO:0000313" key="3">
    <source>
        <dbReference type="Proteomes" id="UP000017090"/>
    </source>
</evidence>
<dbReference type="AlphaFoldDB" id="U7UFL2"/>
<dbReference type="PANTHER" id="PTHR36566">
    <property type="entry name" value="NICKEL INSERTION PROTEIN-RELATED"/>
    <property type="match status" value="1"/>
</dbReference>
<protein>
    <submittedName>
        <fullName evidence="2">PF01969 domain protein</fullName>
    </submittedName>
</protein>
<dbReference type="OrthoDB" id="9765625at2"/>
<dbReference type="Gene3D" id="3.30.70.1380">
    <property type="entry name" value="Transcriptional regulatory protein pf0864 domain like"/>
    <property type="match status" value="1"/>
</dbReference>
<keyword evidence="1" id="KW-0533">Nickel</keyword>
<accession>U7UFL2</accession>
<dbReference type="InterPro" id="IPR002822">
    <property type="entry name" value="Ni_insertion"/>
</dbReference>
<comment type="caution">
    <text evidence="2">The sequence shown here is derived from an EMBL/GenBank/DDBJ whole genome shotgun (WGS) entry which is preliminary data.</text>
</comment>
<dbReference type="EMBL" id="AWXA01000046">
    <property type="protein sequence ID" value="ERT58207.1"/>
    <property type="molecule type" value="Genomic_DNA"/>
</dbReference>
<dbReference type="Pfam" id="PF01969">
    <property type="entry name" value="Ni_insertion"/>
    <property type="match status" value="1"/>
</dbReference>
<sequence length="147" mass="16844">METLWQMEANIDDMNPQHLEYVFSRLLESGVNDVWAVPMLMKKGRLAVMLGVLCKKALLEEVEAIIFTETTSIGVRHFPVERKACERFFGEVTVDGERIGCKICSHNGRVTTISAEYDDCRRAAEKSGKPLKEWQRRAKEEAYKIYG</sequence>
<name>U7UFL2_9FIRM</name>